<name>A0ABW2YXU2_9SPHI</name>
<evidence type="ECO:0000313" key="2">
    <source>
        <dbReference type="Proteomes" id="UP001596958"/>
    </source>
</evidence>
<dbReference type="RefSeq" id="WP_377101298.1">
    <property type="nucleotide sequence ID" value="NZ_JBHTHU010000019.1"/>
</dbReference>
<keyword evidence="2" id="KW-1185">Reference proteome</keyword>
<gene>
    <name evidence="1" type="ORF">ACFQZS_14125</name>
</gene>
<evidence type="ECO:0000313" key="1">
    <source>
        <dbReference type="EMBL" id="MFD0751283.1"/>
    </source>
</evidence>
<dbReference type="EMBL" id="JBHTHU010000019">
    <property type="protein sequence ID" value="MFD0751283.1"/>
    <property type="molecule type" value="Genomic_DNA"/>
</dbReference>
<dbReference type="Proteomes" id="UP001596958">
    <property type="component" value="Unassembled WGS sequence"/>
</dbReference>
<sequence length="67" mass="8010">MTAQEFEALDLNSQANLVWEGEFIGTRVVDDVYIQRYKLTDFEVDVYYDPMNNKIIRIYRNSKRQAD</sequence>
<reference evidence="2" key="1">
    <citation type="journal article" date="2019" name="Int. J. Syst. Evol. Microbiol.">
        <title>The Global Catalogue of Microorganisms (GCM) 10K type strain sequencing project: providing services to taxonomists for standard genome sequencing and annotation.</title>
        <authorList>
            <consortium name="The Broad Institute Genomics Platform"/>
            <consortium name="The Broad Institute Genome Sequencing Center for Infectious Disease"/>
            <person name="Wu L."/>
            <person name="Ma J."/>
        </authorList>
    </citation>
    <scope>NUCLEOTIDE SEQUENCE [LARGE SCALE GENOMIC DNA]</scope>
    <source>
        <strain evidence="2">CCUG 63418</strain>
    </source>
</reference>
<organism evidence="1 2">
    <name type="scientific">Mucilaginibacter calamicampi</name>
    <dbReference type="NCBI Taxonomy" id="1302352"/>
    <lineage>
        <taxon>Bacteria</taxon>
        <taxon>Pseudomonadati</taxon>
        <taxon>Bacteroidota</taxon>
        <taxon>Sphingobacteriia</taxon>
        <taxon>Sphingobacteriales</taxon>
        <taxon>Sphingobacteriaceae</taxon>
        <taxon>Mucilaginibacter</taxon>
    </lineage>
</organism>
<protein>
    <submittedName>
        <fullName evidence="1">Uncharacterized protein</fullName>
    </submittedName>
</protein>
<comment type="caution">
    <text evidence="1">The sequence shown here is derived from an EMBL/GenBank/DDBJ whole genome shotgun (WGS) entry which is preliminary data.</text>
</comment>
<accession>A0ABW2YXU2</accession>
<proteinExistence type="predicted"/>